<dbReference type="Gene3D" id="3.30.70.260">
    <property type="match status" value="1"/>
</dbReference>
<gene>
    <name evidence="4" type="ORF">Prudu_004100</name>
</gene>
<proteinExistence type="predicted"/>
<organism evidence="4">
    <name type="scientific">Prunus dulcis</name>
    <name type="common">Almond</name>
    <name type="synonym">Amygdalus dulcis</name>
    <dbReference type="NCBI Taxonomy" id="3755"/>
    <lineage>
        <taxon>Eukaryota</taxon>
        <taxon>Viridiplantae</taxon>
        <taxon>Streptophyta</taxon>
        <taxon>Embryophyta</taxon>
        <taxon>Tracheophyta</taxon>
        <taxon>Spermatophyta</taxon>
        <taxon>Magnoliopsida</taxon>
        <taxon>eudicotyledons</taxon>
        <taxon>Gunneridae</taxon>
        <taxon>Pentapetalae</taxon>
        <taxon>rosids</taxon>
        <taxon>fabids</taxon>
        <taxon>Rosales</taxon>
        <taxon>Rosaceae</taxon>
        <taxon>Amygdaloideae</taxon>
        <taxon>Amygdaleae</taxon>
        <taxon>Prunus</taxon>
    </lineage>
</organism>
<accession>A0A4Y1QUH3</accession>
<evidence type="ECO:0000256" key="1">
    <source>
        <dbReference type="ARBA" id="ARBA00022737"/>
    </source>
</evidence>
<feature type="domain" description="ACT" evidence="3">
    <location>
        <begin position="56"/>
        <end position="136"/>
    </location>
</feature>
<dbReference type="PANTHER" id="PTHR31096:SF50">
    <property type="entry name" value="ACT DOMAIN-CONTAINING PROTEIN ACR2"/>
    <property type="match status" value="1"/>
</dbReference>
<dbReference type="CDD" id="cd04897">
    <property type="entry name" value="ACT_ACR_3"/>
    <property type="match status" value="1"/>
</dbReference>
<dbReference type="PROSITE" id="PS51671">
    <property type="entry name" value="ACT"/>
    <property type="match status" value="3"/>
</dbReference>
<evidence type="ECO:0000259" key="3">
    <source>
        <dbReference type="PROSITE" id="PS51671"/>
    </source>
</evidence>
<evidence type="ECO:0000256" key="2">
    <source>
        <dbReference type="RuleBase" id="RU369043"/>
    </source>
</evidence>
<dbReference type="SUPFAM" id="SSF55021">
    <property type="entry name" value="ACT-like"/>
    <property type="match status" value="3"/>
</dbReference>
<dbReference type="InterPro" id="IPR045865">
    <property type="entry name" value="ACT-like_dom_sf"/>
</dbReference>
<dbReference type="GO" id="GO:0016597">
    <property type="term" value="F:amino acid binding"/>
    <property type="evidence" value="ECO:0007669"/>
    <property type="project" value="UniProtKB-UniRule"/>
</dbReference>
<dbReference type="Pfam" id="PF01842">
    <property type="entry name" value="ACT"/>
    <property type="match status" value="1"/>
</dbReference>
<feature type="domain" description="ACT" evidence="3">
    <location>
        <begin position="388"/>
        <end position="468"/>
    </location>
</feature>
<keyword evidence="1 2" id="KW-0677">Repeat</keyword>
<evidence type="ECO:0000313" key="4">
    <source>
        <dbReference type="EMBL" id="BBG95532.1"/>
    </source>
</evidence>
<dbReference type="PANTHER" id="PTHR31096">
    <property type="entry name" value="ACT DOMAIN-CONTAINING PROTEIN ACR4-RELATED"/>
    <property type="match status" value="1"/>
</dbReference>
<dbReference type="Pfam" id="PF13740">
    <property type="entry name" value="ACT_6"/>
    <property type="match status" value="1"/>
</dbReference>
<name>A0A4Y1QUH3_PRUDU</name>
<sequence>MKKICWPYFDPEFDNLPERIYGPTCRVCIDNETWEDCTIVKLINPAMMKVMIVYDVVQVDSVNKQGLLLEVVQVLTDVNLTITKSYISSDAGWFMDVFHVKDEHGNKLTDQKVINYIQKAPRTQPRPIQITTLLYSHPQTLPTNTTIEMTGTDRPGLFSEISAALADLHCNIVEAHAWSHNARLACVAQISDQSTDHNPRRLATIEDHLITVLRATTALSPCGKEPNNGQQEVKTIGLLGSGDHNYVHQGTMSTNVERRLHQLMLSVRDFDGPNDGHESSPRTPLGLYSEGEGRKTVVWIESCEEKGYSMVSIECKDRRRLMFDTVCTLTDMQYVIFHASASGQDGYAFQEYFIRHIDGDALCTQSEKERVIKCLEAAIERRVSEGIRLELCADDRIGLLSDITRVLRENGLVVVRADVATQGEKSINAFYVRDISGNEVVDMDIVESMKRELMGSNPIYVQVKNDTRIRPSSPERSSPLSNFGDMLKSQLERLSNNFAKIK</sequence>
<dbReference type="InterPro" id="IPR040217">
    <property type="entry name" value="ACR1-12"/>
</dbReference>
<comment type="function">
    <text evidence="2">Binds amino acids.</text>
</comment>
<dbReference type="CDD" id="cd04895">
    <property type="entry name" value="ACT_ACR_1"/>
    <property type="match status" value="1"/>
</dbReference>
<protein>
    <recommendedName>
        <fullName evidence="2">ACT domain-containing protein ACR</fullName>
    </recommendedName>
    <alternativeName>
        <fullName evidence="2">Protein ACT DOMAIN REPEATS</fullName>
    </alternativeName>
</protein>
<feature type="domain" description="ACT" evidence="3">
    <location>
        <begin position="146"/>
        <end position="224"/>
    </location>
</feature>
<dbReference type="EMBL" id="AP019297">
    <property type="protein sequence ID" value="BBG95532.1"/>
    <property type="molecule type" value="Genomic_DNA"/>
</dbReference>
<dbReference type="InterPro" id="IPR002912">
    <property type="entry name" value="ACT_dom"/>
</dbReference>
<dbReference type="AlphaFoldDB" id="A0A4Y1QUH3"/>
<reference evidence="4" key="1">
    <citation type="journal article" date="2019" name="Science">
        <title>Mutation of a bHLH transcription factor allowed almond domestication.</title>
        <authorList>
            <person name="Sanchez-Perez R."/>
            <person name="Pavan S."/>
            <person name="Mazzeo R."/>
            <person name="Moldovan C."/>
            <person name="Aiese Cigliano R."/>
            <person name="Del Cueto J."/>
            <person name="Ricciardi F."/>
            <person name="Lotti C."/>
            <person name="Ricciardi L."/>
            <person name="Dicenta F."/>
            <person name="Lopez-Marques R.L."/>
            <person name="Lindberg Moller B."/>
        </authorList>
    </citation>
    <scope>NUCLEOTIDE SEQUENCE</scope>
</reference>